<sequence>MSETSDAQILIDIDKWKKSAAYYLVDDEKQMGRVILVTVGCEWYTLREIEKLIAGKYPEHMDTPAAISARLREVSPYKHGLVKQKFLKMENKKQVWRYRLVPALPVREVAERVGIFYA</sequence>
<evidence type="ECO:0000313" key="2">
    <source>
        <dbReference type="Proteomes" id="UP000184600"/>
    </source>
</evidence>
<proteinExistence type="predicted"/>
<reference evidence="2" key="1">
    <citation type="submission" date="2016-12" db="EMBL/GenBank/DDBJ databases">
        <authorList>
            <person name="Rodrigo-Torres L."/>
            <person name="Arahal R.D."/>
            <person name="Lucena T."/>
        </authorList>
    </citation>
    <scope>NUCLEOTIDE SEQUENCE [LARGE SCALE GENOMIC DNA]</scope>
</reference>
<dbReference type="AlphaFoldDB" id="A0A1M7YP35"/>
<dbReference type="STRING" id="1117707.VQ7734_00101"/>
<gene>
    <name evidence="1" type="ORF">VQ7734_00101</name>
</gene>
<keyword evidence="2" id="KW-1185">Reference proteome</keyword>
<accession>A0A1M7YP35</accession>
<evidence type="ECO:0000313" key="1">
    <source>
        <dbReference type="EMBL" id="SHO54387.1"/>
    </source>
</evidence>
<protein>
    <submittedName>
        <fullName evidence="1">Uncharacterized protein</fullName>
    </submittedName>
</protein>
<dbReference type="Proteomes" id="UP000184600">
    <property type="component" value="Unassembled WGS sequence"/>
</dbReference>
<name>A0A1M7YP35_9VIBR</name>
<dbReference type="OrthoDB" id="6497344at2"/>
<dbReference type="RefSeq" id="WP_083601483.1">
    <property type="nucleotide sequence ID" value="NZ_AP024898.1"/>
</dbReference>
<dbReference type="EMBL" id="FRFG01000003">
    <property type="protein sequence ID" value="SHO54387.1"/>
    <property type="molecule type" value="Genomic_DNA"/>
</dbReference>
<organism evidence="1 2">
    <name type="scientific">Vibrio quintilis</name>
    <dbReference type="NCBI Taxonomy" id="1117707"/>
    <lineage>
        <taxon>Bacteria</taxon>
        <taxon>Pseudomonadati</taxon>
        <taxon>Pseudomonadota</taxon>
        <taxon>Gammaproteobacteria</taxon>
        <taxon>Vibrionales</taxon>
        <taxon>Vibrionaceae</taxon>
        <taxon>Vibrio</taxon>
    </lineage>
</organism>